<keyword evidence="1" id="KW-0472">Membrane</keyword>
<keyword evidence="3" id="KW-1185">Reference proteome</keyword>
<name>A0A1Y5T2X1_9RHOB</name>
<evidence type="ECO:0008006" key="4">
    <source>
        <dbReference type="Google" id="ProtNLM"/>
    </source>
</evidence>
<reference evidence="2 3" key="1">
    <citation type="submission" date="2017-03" db="EMBL/GenBank/DDBJ databases">
        <authorList>
            <person name="Afonso C.L."/>
            <person name="Miller P.J."/>
            <person name="Scott M.A."/>
            <person name="Spackman E."/>
            <person name="Goraichik I."/>
            <person name="Dimitrov K.M."/>
            <person name="Suarez D.L."/>
            <person name="Swayne D.E."/>
        </authorList>
    </citation>
    <scope>NUCLEOTIDE SEQUENCE [LARGE SCALE GENOMIC DNA]</scope>
    <source>
        <strain evidence="2 3">CECT 8287</strain>
    </source>
</reference>
<evidence type="ECO:0000256" key="1">
    <source>
        <dbReference type="SAM" id="Phobius"/>
    </source>
</evidence>
<proteinExistence type="predicted"/>
<dbReference type="Proteomes" id="UP000193827">
    <property type="component" value="Unassembled WGS sequence"/>
</dbReference>
<dbReference type="EMBL" id="FWFL01000007">
    <property type="protein sequence ID" value="SLN52949.1"/>
    <property type="molecule type" value="Genomic_DNA"/>
</dbReference>
<protein>
    <recommendedName>
        <fullName evidence="4">DUF2244 domain-containing protein</fullName>
    </recommendedName>
</protein>
<dbReference type="RefSeq" id="WP_085893047.1">
    <property type="nucleotide sequence ID" value="NZ_FWFL01000007.1"/>
</dbReference>
<sequence>MKIVENTLDLLILEDRPRFFAGFLWCMGAACLMAVITGQTDWPGEALLITPLGLGTLWIAHHFFPFQRLTFDRPNGWFTRLEARVNGRTVSTLPLSGIERAAVQAQWSDNSRMERITLVVEGEKHPLEFGFTASARGGLADDINSWLNA</sequence>
<evidence type="ECO:0000313" key="3">
    <source>
        <dbReference type="Proteomes" id="UP000193827"/>
    </source>
</evidence>
<evidence type="ECO:0000313" key="2">
    <source>
        <dbReference type="EMBL" id="SLN52949.1"/>
    </source>
</evidence>
<dbReference type="PROSITE" id="PS51257">
    <property type="entry name" value="PROKAR_LIPOPROTEIN"/>
    <property type="match status" value="1"/>
</dbReference>
<keyword evidence="1" id="KW-0812">Transmembrane</keyword>
<gene>
    <name evidence="2" type="ORF">PEL8287_02822</name>
</gene>
<dbReference type="OrthoDB" id="7859321at2"/>
<dbReference type="AlphaFoldDB" id="A0A1Y5T2X1"/>
<feature type="transmembrane region" description="Helical" evidence="1">
    <location>
        <begin position="46"/>
        <end position="64"/>
    </location>
</feature>
<feature type="transmembrane region" description="Helical" evidence="1">
    <location>
        <begin position="20"/>
        <end position="40"/>
    </location>
</feature>
<organism evidence="2 3">
    <name type="scientific">Roseovarius litorisediminis</name>
    <dbReference type="NCBI Taxonomy" id="1312363"/>
    <lineage>
        <taxon>Bacteria</taxon>
        <taxon>Pseudomonadati</taxon>
        <taxon>Pseudomonadota</taxon>
        <taxon>Alphaproteobacteria</taxon>
        <taxon>Rhodobacterales</taxon>
        <taxon>Roseobacteraceae</taxon>
        <taxon>Roseovarius</taxon>
    </lineage>
</organism>
<keyword evidence="1" id="KW-1133">Transmembrane helix</keyword>
<accession>A0A1Y5T2X1</accession>